<keyword evidence="9" id="KW-1185">Reference proteome</keyword>
<feature type="region of interest" description="Disordered" evidence="5">
    <location>
        <begin position="72"/>
        <end position="92"/>
    </location>
</feature>
<feature type="region of interest" description="Disordered" evidence="5">
    <location>
        <begin position="1"/>
        <end position="38"/>
    </location>
</feature>
<evidence type="ECO:0000256" key="2">
    <source>
        <dbReference type="ARBA" id="ARBA00022670"/>
    </source>
</evidence>
<sequence length="696" mass="79583">MPLEGSTQQQGTGMKMQDDGQEAQEEVPAGWSRDGDGKLKPIKGEIIAVDFNASGSSSLQDRFRNFRLNKMKSQRQEAINSKKKQEERQDPAKMQELRQMFIDRCKSYYGVPYAKKYHQPDSELYNSKKFLDCCGLVRQVLRDMKNELGFSPGPWNQAYQFDTLPVRYETWQEMKPGDLVFAEGEYVKPGMKPQPGNIVHVEVFLGGGTEGKSVCGARWNSGVVQEFDSYEFAAKSWSLTRWHFCSIDTWLTGVCKSFNPDRKWKRKQQWVPGSRSIFHAEEEEDEMAEDELDEQAEEGSGLSSRAGRRFFVSDPMKYRTVVEALASKGWHQITMKDAENLNFDLKWTETLVEVDLARFRNNEQLLSLKIVNHIPTRFPLSNFNKLIKTLRSRDRQIMREHKKSEEGAFSSSSSSPSSSLITSDKFVPQVFDVTLSTDRMHLIQILEEGEQKNDSWVLKSAGGSQRSAGPDKKGYTMIQKHIADPLLLQDRKFAIRCFVLIPQTFPAFKILFHTGLCCSALKSYSRDLLEEEVQDPFLGFRVGDASFARTWKQAEEALAQEGAIPRGWFDDQLKEQLETICRETFCAAKNDLSRVRGYFELFSVDFLVDSSLKPWLLRVGSNKHLSADVPELRQELFNIVSDALEIVLELNEKTKVEGKSPAMEEMEQLRCELGVCRETADESACRKSSFKVLLEE</sequence>
<proteinExistence type="inferred from homology"/>
<evidence type="ECO:0000256" key="4">
    <source>
        <dbReference type="ARBA" id="ARBA00022807"/>
    </source>
</evidence>
<dbReference type="InterPro" id="IPR000064">
    <property type="entry name" value="NLP_P60_dom"/>
</dbReference>
<dbReference type="Gene3D" id="3.90.1720.10">
    <property type="entry name" value="endopeptidase domain like (from Nostoc punctiforme)"/>
    <property type="match status" value="1"/>
</dbReference>
<dbReference type="STRING" id="905079.L1JI32"/>
<evidence type="ECO:0000313" key="9">
    <source>
        <dbReference type="Proteomes" id="UP000011087"/>
    </source>
</evidence>
<dbReference type="GeneID" id="17304864"/>
<dbReference type="PROSITE" id="PS51935">
    <property type="entry name" value="NLPC_P60"/>
    <property type="match status" value="1"/>
</dbReference>
<dbReference type="OrthoDB" id="202825at2759"/>
<dbReference type="Proteomes" id="UP000011087">
    <property type="component" value="Unassembled WGS sequence"/>
</dbReference>
<feature type="domain" description="NlpC/P60" evidence="6">
    <location>
        <begin position="95"/>
        <end position="248"/>
    </location>
</feature>
<dbReference type="Pfam" id="PF03133">
    <property type="entry name" value="TTL"/>
    <property type="match status" value="1"/>
</dbReference>
<evidence type="ECO:0000256" key="3">
    <source>
        <dbReference type="ARBA" id="ARBA00022801"/>
    </source>
</evidence>
<dbReference type="eggNOG" id="KOG2157">
    <property type="taxonomic scope" value="Eukaryota"/>
</dbReference>
<dbReference type="GO" id="GO:0006508">
    <property type="term" value="P:proteolysis"/>
    <property type="evidence" value="ECO:0007669"/>
    <property type="project" value="UniProtKB-KW"/>
</dbReference>
<dbReference type="KEGG" id="gtt:GUITHDRAFT_162501"/>
<protein>
    <recommendedName>
        <fullName evidence="6">NlpC/P60 domain-containing protein</fullName>
    </recommendedName>
</protein>
<reference evidence="8" key="3">
    <citation type="submission" date="2015-06" db="UniProtKB">
        <authorList>
            <consortium name="EnsemblProtists"/>
        </authorList>
    </citation>
    <scope>IDENTIFICATION</scope>
</reference>
<keyword evidence="3" id="KW-0378">Hydrolase</keyword>
<evidence type="ECO:0000256" key="1">
    <source>
        <dbReference type="ARBA" id="ARBA00007074"/>
    </source>
</evidence>
<dbReference type="PROSITE" id="PS51221">
    <property type="entry name" value="TTL"/>
    <property type="match status" value="1"/>
</dbReference>
<evidence type="ECO:0000259" key="6">
    <source>
        <dbReference type="PROSITE" id="PS51935"/>
    </source>
</evidence>
<feature type="compositionally biased region" description="Polar residues" evidence="5">
    <location>
        <begin position="1"/>
        <end position="12"/>
    </location>
</feature>
<feature type="compositionally biased region" description="Basic and acidic residues" evidence="5">
    <location>
        <begin position="83"/>
        <end position="92"/>
    </location>
</feature>
<dbReference type="AlphaFoldDB" id="L1JI32"/>
<dbReference type="PaxDb" id="55529-EKX47977"/>
<dbReference type="EnsemblProtists" id="EKX47977">
    <property type="protein sequence ID" value="EKX47977"/>
    <property type="gene ID" value="GUITHDRAFT_162501"/>
</dbReference>
<dbReference type="EMBL" id="JH992987">
    <property type="protein sequence ID" value="EKX47977.1"/>
    <property type="molecule type" value="Genomic_DNA"/>
</dbReference>
<organism evidence="7">
    <name type="scientific">Guillardia theta (strain CCMP2712)</name>
    <name type="common">Cryptophyte</name>
    <dbReference type="NCBI Taxonomy" id="905079"/>
    <lineage>
        <taxon>Eukaryota</taxon>
        <taxon>Cryptophyceae</taxon>
        <taxon>Pyrenomonadales</taxon>
        <taxon>Geminigeraceae</taxon>
        <taxon>Guillardia</taxon>
    </lineage>
</organism>
<keyword evidence="4" id="KW-0788">Thiol protease</keyword>
<dbReference type="PANTHER" id="PTHR47664">
    <property type="entry name" value="NLPC_P60 DOMAIN-CONTAINING PROTEIN"/>
    <property type="match status" value="1"/>
</dbReference>
<dbReference type="GO" id="GO:0008234">
    <property type="term" value="F:cysteine-type peptidase activity"/>
    <property type="evidence" value="ECO:0007669"/>
    <property type="project" value="UniProtKB-KW"/>
</dbReference>
<evidence type="ECO:0000313" key="8">
    <source>
        <dbReference type="EnsemblProtists" id="EKX47977"/>
    </source>
</evidence>
<dbReference type="OMA" id="CESFCAE"/>
<reference evidence="9" key="2">
    <citation type="submission" date="2012-11" db="EMBL/GenBank/DDBJ databases">
        <authorList>
            <person name="Kuo A."/>
            <person name="Curtis B.A."/>
            <person name="Tanifuji G."/>
            <person name="Burki F."/>
            <person name="Gruber A."/>
            <person name="Irimia M."/>
            <person name="Maruyama S."/>
            <person name="Arias M.C."/>
            <person name="Ball S.G."/>
            <person name="Gile G.H."/>
            <person name="Hirakawa Y."/>
            <person name="Hopkins J.F."/>
            <person name="Rensing S.A."/>
            <person name="Schmutz J."/>
            <person name="Symeonidi A."/>
            <person name="Elias M."/>
            <person name="Eveleigh R.J."/>
            <person name="Herman E.K."/>
            <person name="Klute M.J."/>
            <person name="Nakayama T."/>
            <person name="Obornik M."/>
            <person name="Reyes-Prieto A."/>
            <person name="Armbrust E.V."/>
            <person name="Aves S.J."/>
            <person name="Beiko R.G."/>
            <person name="Coutinho P."/>
            <person name="Dacks J.B."/>
            <person name="Durnford D.G."/>
            <person name="Fast N.M."/>
            <person name="Green B.R."/>
            <person name="Grisdale C."/>
            <person name="Hempe F."/>
            <person name="Henrissat B."/>
            <person name="Hoppner M.P."/>
            <person name="Ishida K.-I."/>
            <person name="Kim E."/>
            <person name="Koreny L."/>
            <person name="Kroth P.G."/>
            <person name="Liu Y."/>
            <person name="Malik S.-B."/>
            <person name="Maier U.G."/>
            <person name="McRose D."/>
            <person name="Mock T."/>
            <person name="Neilson J.A."/>
            <person name="Onodera N.T."/>
            <person name="Poole A.M."/>
            <person name="Pritham E.J."/>
            <person name="Richards T.A."/>
            <person name="Rocap G."/>
            <person name="Roy S.W."/>
            <person name="Sarai C."/>
            <person name="Schaack S."/>
            <person name="Shirato S."/>
            <person name="Slamovits C.H."/>
            <person name="Spencer D.F."/>
            <person name="Suzuki S."/>
            <person name="Worden A.Z."/>
            <person name="Zauner S."/>
            <person name="Barry K."/>
            <person name="Bell C."/>
            <person name="Bharti A.K."/>
            <person name="Crow J.A."/>
            <person name="Grimwood J."/>
            <person name="Kramer R."/>
            <person name="Lindquist E."/>
            <person name="Lucas S."/>
            <person name="Salamov A."/>
            <person name="McFadden G.I."/>
            <person name="Lane C.E."/>
            <person name="Keeling P.J."/>
            <person name="Gray M.W."/>
            <person name="Grigoriev I.V."/>
            <person name="Archibald J.M."/>
        </authorList>
    </citation>
    <scope>NUCLEOTIDE SEQUENCE</scope>
    <source>
        <strain evidence="9">CCMP2712</strain>
    </source>
</reference>
<dbReference type="Gene3D" id="3.30.470.20">
    <property type="entry name" value="ATP-grasp fold, B domain"/>
    <property type="match status" value="1"/>
</dbReference>
<dbReference type="HOGENOM" id="CLU_396114_0_0_1"/>
<feature type="compositionally biased region" description="Low complexity" evidence="5">
    <location>
        <begin position="410"/>
        <end position="419"/>
    </location>
</feature>
<feature type="region of interest" description="Disordered" evidence="5">
    <location>
        <begin position="400"/>
        <end position="421"/>
    </location>
</feature>
<dbReference type="PANTHER" id="PTHR47664:SF1">
    <property type="entry name" value="CHROMOSOME UNDETERMINED SCAFFOLD_14, WHOLE GENOME SHOTGUN SEQUENCE"/>
    <property type="match status" value="1"/>
</dbReference>
<keyword evidence="2" id="KW-0645">Protease</keyword>
<reference evidence="7 9" key="1">
    <citation type="journal article" date="2012" name="Nature">
        <title>Algal genomes reveal evolutionary mosaicism and the fate of nucleomorphs.</title>
        <authorList>
            <consortium name="DOE Joint Genome Institute"/>
            <person name="Curtis B.A."/>
            <person name="Tanifuji G."/>
            <person name="Burki F."/>
            <person name="Gruber A."/>
            <person name="Irimia M."/>
            <person name="Maruyama S."/>
            <person name="Arias M.C."/>
            <person name="Ball S.G."/>
            <person name="Gile G.H."/>
            <person name="Hirakawa Y."/>
            <person name="Hopkins J.F."/>
            <person name="Kuo A."/>
            <person name="Rensing S.A."/>
            <person name="Schmutz J."/>
            <person name="Symeonidi A."/>
            <person name="Elias M."/>
            <person name="Eveleigh R.J."/>
            <person name="Herman E.K."/>
            <person name="Klute M.J."/>
            <person name="Nakayama T."/>
            <person name="Obornik M."/>
            <person name="Reyes-Prieto A."/>
            <person name="Armbrust E.V."/>
            <person name="Aves S.J."/>
            <person name="Beiko R.G."/>
            <person name="Coutinho P."/>
            <person name="Dacks J.B."/>
            <person name="Durnford D.G."/>
            <person name="Fast N.M."/>
            <person name="Green B.R."/>
            <person name="Grisdale C.J."/>
            <person name="Hempel F."/>
            <person name="Henrissat B."/>
            <person name="Hoppner M.P."/>
            <person name="Ishida K."/>
            <person name="Kim E."/>
            <person name="Koreny L."/>
            <person name="Kroth P.G."/>
            <person name="Liu Y."/>
            <person name="Malik S.B."/>
            <person name="Maier U.G."/>
            <person name="McRose D."/>
            <person name="Mock T."/>
            <person name="Neilson J.A."/>
            <person name="Onodera N.T."/>
            <person name="Poole A.M."/>
            <person name="Pritham E.J."/>
            <person name="Richards T.A."/>
            <person name="Rocap G."/>
            <person name="Roy S.W."/>
            <person name="Sarai C."/>
            <person name="Schaack S."/>
            <person name="Shirato S."/>
            <person name="Slamovits C.H."/>
            <person name="Spencer D.F."/>
            <person name="Suzuki S."/>
            <person name="Worden A.Z."/>
            <person name="Zauner S."/>
            <person name="Barry K."/>
            <person name="Bell C."/>
            <person name="Bharti A.K."/>
            <person name="Crow J.A."/>
            <person name="Grimwood J."/>
            <person name="Kramer R."/>
            <person name="Lindquist E."/>
            <person name="Lucas S."/>
            <person name="Salamov A."/>
            <person name="McFadden G.I."/>
            <person name="Lane C.E."/>
            <person name="Keeling P.J."/>
            <person name="Gray M.W."/>
            <person name="Grigoriev I.V."/>
            <person name="Archibald J.M."/>
        </authorList>
    </citation>
    <scope>NUCLEOTIDE SEQUENCE</scope>
    <source>
        <strain evidence="7 9">CCMP2712</strain>
    </source>
</reference>
<name>L1JI32_GUITC</name>
<comment type="similarity">
    <text evidence="1">Belongs to the peptidase C40 family.</text>
</comment>
<gene>
    <name evidence="7" type="ORF">GUITHDRAFT_162501</name>
</gene>
<accession>L1JI32</accession>
<evidence type="ECO:0000313" key="7">
    <source>
        <dbReference type="EMBL" id="EKX47977.1"/>
    </source>
</evidence>
<dbReference type="InterPro" id="IPR038765">
    <property type="entry name" value="Papain-like_cys_pep_sf"/>
</dbReference>
<dbReference type="SUPFAM" id="SSF54001">
    <property type="entry name" value="Cysteine proteinases"/>
    <property type="match status" value="1"/>
</dbReference>
<dbReference type="SUPFAM" id="SSF56059">
    <property type="entry name" value="Glutathione synthetase ATP-binding domain-like"/>
    <property type="match status" value="1"/>
</dbReference>
<evidence type="ECO:0000256" key="5">
    <source>
        <dbReference type="SAM" id="MobiDB-lite"/>
    </source>
</evidence>
<dbReference type="InterPro" id="IPR004344">
    <property type="entry name" value="TTL/TTLL_fam"/>
</dbReference>
<dbReference type="RefSeq" id="XP_005834957.1">
    <property type="nucleotide sequence ID" value="XM_005834900.1"/>
</dbReference>